<keyword evidence="5 10" id="KW-1133">Transmembrane helix</keyword>
<evidence type="ECO:0000259" key="11">
    <source>
        <dbReference type="Pfam" id="PF00999"/>
    </source>
</evidence>
<evidence type="ECO:0000256" key="6">
    <source>
        <dbReference type="ARBA" id="ARBA00023053"/>
    </source>
</evidence>
<feature type="transmembrane region" description="Helical" evidence="10">
    <location>
        <begin position="54"/>
        <end position="71"/>
    </location>
</feature>
<evidence type="ECO:0000256" key="5">
    <source>
        <dbReference type="ARBA" id="ARBA00022989"/>
    </source>
</evidence>
<feature type="transmembrane region" description="Helical" evidence="10">
    <location>
        <begin position="421"/>
        <end position="442"/>
    </location>
</feature>
<dbReference type="EMBL" id="FTNT01000001">
    <property type="protein sequence ID" value="SIR68505.1"/>
    <property type="molecule type" value="Genomic_DNA"/>
</dbReference>
<dbReference type="PANTHER" id="PTHR10110">
    <property type="entry name" value="SODIUM/HYDROGEN EXCHANGER"/>
    <property type="match status" value="1"/>
</dbReference>
<dbReference type="Proteomes" id="UP000186218">
    <property type="component" value="Unassembled WGS sequence"/>
</dbReference>
<feature type="domain" description="Cation/H+ exchanger transmembrane" evidence="11">
    <location>
        <begin position="12"/>
        <end position="442"/>
    </location>
</feature>
<sequence>MTVSVIAVVGVLVIVAVQRFSERLGVAAPLGLVVVGIALGFIPAAGDVSVGPEVILAGVLPLVLYASAVNMPAQDFRRNLKAITGLAVLLVVVTTVGIGALLHLLVPQIGWAAAFALGAIVSPTDAVAATSLGRKLGLPSRLVSMIEGEGLVNDASALVLLRSATAAIAGSVSLWSVAGDFVLSVAVAVIIGVLVGVLNVRVRARLNDPVSSTAVTFVVPFVAYVPTEELHASGVLAVVIAGLVTGDISVHHISARERTVARTNWRTASFVLESGIFLLMGLSMHRLVEDVSNSPQGVGESVAWGLTLTVVAIVIRLIFVVPLTAMLRMDLRRASTHDSRSQQWWDRLTQMDGESPREERRRARVTERLRRMDADAAFVLNQPFGWRSGLVLGWAGMRGAITVAAAQTLPEDLPYRPEIILIAYVVALATLLVNGLSLPWVIRLARVPGDDAERIADEGRRLWQQLNETATSEIDDMITAGDVDPDEAGRLKRYIEGRDKWREELSAETHSDTFTRLVELQMQVLAAERDALFEIRHTGVYSSEVVADAQQELDADEIRFDR</sequence>
<organism evidence="12 13">
    <name type="scientific">Williamsia sterculiae</name>
    <dbReference type="NCBI Taxonomy" id="1344003"/>
    <lineage>
        <taxon>Bacteria</taxon>
        <taxon>Bacillati</taxon>
        <taxon>Actinomycetota</taxon>
        <taxon>Actinomycetes</taxon>
        <taxon>Mycobacteriales</taxon>
        <taxon>Nocardiaceae</taxon>
        <taxon>Williamsia</taxon>
    </lineage>
</organism>
<evidence type="ECO:0000256" key="4">
    <source>
        <dbReference type="ARBA" id="ARBA00022692"/>
    </source>
</evidence>
<dbReference type="GO" id="GO:0005886">
    <property type="term" value="C:plasma membrane"/>
    <property type="evidence" value="ECO:0007669"/>
    <property type="project" value="UniProtKB-SubCell"/>
</dbReference>
<keyword evidence="2" id="KW-0813">Transport</keyword>
<evidence type="ECO:0000256" key="8">
    <source>
        <dbReference type="ARBA" id="ARBA00023136"/>
    </source>
</evidence>
<keyword evidence="9" id="KW-0739">Sodium transport</keyword>
<keyword evidence="4 10" id="KW-0812">Transmembrane</keyword>
<feature type="transmembrane region" description="Helical" evidence="10">
    <location>
        <begin position="181"/>
        <end position="202"/>
    </location>
</feature>
<evidence type="ECO:0000256" key="7">
    <source>
        <dbReference type="ARBA" id="ARBA00023065"/>
    </source>
</evidence>
<keyword evidence="3" id="KW-1003">Cell membrane</keyword>
<evidence type="ECO:0000313" key="12">
    <source>
        <dbReference type="EMBL" id="SIR68505.1"/>
    </source>
</evidence>
<protein>
    <submittedName>
        <fullName evidence="12">Sodium/proton antiporter, CPA1 family</fullName>
    </submittedName>
</protein>
<evidence type="ECO:0000256" key="1">
    <source>
        <dbReference type="ARBA" id="ARBA00004651"/>
    </source>
</evidence>
<feature type="transmembrane region" description="Helical" evidence="10">
    <location>
        <begin position="390"/>
        <end position="409"/>
    </location>
</feature>
<dbReference type="InterPro" id="IPR018422">
    <property type="entry name" value="Cation/H_exchanger_CPA1"/>
</dbReference>
<feature type="transmembrane region" description="Helical" evidence="10">
    <location>
        <begin position="209"/>
        <end position="226"/>
    </location>
</feature>
<dbReference type="PANTHER" id="PTHR10110:SF86">
    <property type="entry name" value="SODIUM_HYDROGEN EXCHANGER 7"/>
    <property type="match status" value="1"/>
</dbReference>
<reference evidence="12 13" key="1">
    <citation type="submission" date="2017-01" db="EMBL/GenBank/DDBJ databases">
        <authorList>
            <person name="Mah S.A."/>
            <person name="Swanson W.J."/>
            <person name="Moy G.W."/>
            <person name="Vacquier V.D."/>
        </authorList>
    </citation>
    <scope>NUCLEOTIDE SEQUENCE [LARGE SCALE GENOMIC DNA]</scope>
    <source>
        <strain evidence="12 13">CPCC 203464</strain>
    </source>
</reference>
<keyword evidence="13" id="KW-1185">Reference proteome</keyword>
<keyword evidence="7" id="KW-0406">Ion transport</keyword>
<keyword evidence="6" id="KW-0915">Sodium</keyword>
<keyword evidence="8 10" id="KW-0472">Membrane</keyword>
<feature type="transmembrane region" description="Helical" evidence="10">
    <location>
        <begin position="232"/>
        <end position="253"/>
    </location>
</feature>
<feature type="transmembrane region" description="Helical" evidence="10">
    <location>
        <begin position="83"/>
        <end position="105"/>
    </location>
</feature>
<evidence type="ECO:0000256" key="10">
    <source>
        <dbReference type="SAM" id="Phobius"/>
    </source>
</evidence>
<dbReference type="GO" id="GO:0015386">
    <property type="term" value="F:potassium:proton antiporter activity"/>
    <property type="evidence" value="ECO:0007669"/>
    <property type="project" value="TreeGrafter"/>
</dbReference>
<comment type="subcellular location">
    <subcellularLocation>
        <location evidence="1">Cell membrane</location>
        <topology evidence="1">Multi-pass membrane protein</topology>
    </subcellularLocation>
</comment>
<dbReference type="GO" id="GO:0051453">
    <property type="term" value="P:regulation of intracellular pH"/>
    <property type="evidence" value="ECO:0007669"/>
    <property type="project" value="TreeGrafter"/>
</dbReference>
<accession>A0A1N7CYG3</accession>
<gene>
    <name evidence="12" type="ORF">SAMN05445060_0441</name>
</gene>
<name>A0A1N7CYG3_9NOCA</name>
<dbReference type="InterPro" id="IPR006153">
    <property type="entry name" value="Cation/H_exchanger_TM"/>
</dbReference>
<dbReference type="RefSeq" id="WP_076476040.1">
    <property type="nucleotide sequence ID" value="NZ_FTNT01000001.1"/>
</dbReference>
<dbReference type="STRING" id="1344003.SAMN05445060_0441"/>
<dbReference type="Pfam" id="PF00999">
    <property type="entry name" value="Na_H_Exchanger"/>
    <property type="match status" value="1"/>
</dbReference>
<dbReference type="Gene3D" id="6.10.140.1330">
    <property type="match status" value="1"/>
</dbReference>
<dbReference type="GO" id="GO:0015385">
    <property type="term" value="F:sodium:proton antiporter activity"/>
    <property type="evidence" value="ECO:0007669"/>
    <property type="project" value="InterPro"/>
</dbReference>
<evidence type="ECO:0000313" key="13">
    <source>
        <dbReference type="Proteomes" id="UP000186218"/>
    </source>
</evidence>
<proteinExistence type="predicted"/>
<dbReference type="GO" id="GO:0098719">
    <property type="term" value="P:sodium ion import across plasma membrane"/>
    <property type="evidence" value="ECO:0007669"/>
    <property type="project" value="TreeGrafter"/>
</dbReference>
<evidence type="ECO:0000256" key="3">
    <source>
        <dbReference type="ARBA" id="ARBA00022475"/>
    </source>
</evidence>
<dbReference type="OrthoDB" id="57886at2"/>
<dbReference type="AlphaFoldDB" id="A0A1N7CYG3"/>
<feature type="transmembrane region" description="Helical" evidence="10">
    <location>
        <begin position="302"/>
        <end position="327"/>
    </location>
</feature>
<feature type="transmembrane region" description="Helical" evidence="10">
    <location>
        <begin position="265"/>
        <end position="282"/>
    </location>
</feature>
<evidence type="ECO:0000256" key="2">
    <source>
        <dbReference type="ARBA" id="ARBA00022448"/>
    </source>
</evidence>
<evidence type="ECO:0000256" key="9">
    <source>
        <dbReference type="ARBA" id="ARBA00023201"/>
    </source>
</evidence>
<feature type="transmembrane region" description="Helical" evidence="10">
    <location>
        <begin position="24"/>
        <end position="42"/>
    </location>
</feature>